<dbReference type="Gene3D" id="3.40.50.12780">
    <property type="entry name" value="N-terminal domain of ligase-like"/>
    <property type="match status" value="1"/>
</dbReference>
<dbReference type="InterPro" id="IPR042099">
    <property type="entry name" value="ANL_N_sf"/>
</dbReference>
<proteinExistence type="predicted"/>
<gene>
    <name evidence="1" type="ORF">WMW72_26095</name>
</gene>
<dbReference type="PANTHER" id="PTHR36932">
    <property type="entry name" value="CAPSULAR POLYSACCHARIDE BIOSYNTHESIS PROTEIN"/>
    <property type="match status" value="1"/>
</dbReference>
<protein>
    <submittedName>
        <fullName evidence="1">F390 synthetase-related protein</fullName>
    </submittedName>
</protein>
<organism evidence="1 2">
    <name type="scientific">Paenibacillus filicis</name>
    <dbReference type="NCBI Taxonomy" id="669464"/>
    <lineage>
        <taxon>Bacteria</taxon>
        <taxon>Bacillati</taxon>
        <taxon>Bacillota</taxon>
        <taxon>Bacilli</taxon>
        <taxon>Bacillales</taxon>
        <taxon>Paenibacillaceae</taxon>
        <taxon>Paenibacillus</taxon>
    </lineage>
</organism>
<sequence>MRLDRLRIAAHYVHARYGRRWTGRAALERWQHACIIQHIERIRLSSPFYRELWGDRSAAEWAQYPVIDKSVMMAEFDRLNTAGISRKAAFRLALEAERTRDFTPAIGDITVGMSSGTSGSRGLFLVSRRERLAWAGTVLARVLPGSLLGRHAIAFFLRADSNLYGTVQGGRLDFRFYDLLDPMDRHIARLNEQRPTVLVGPPSMLRLLADAMRAGRLHIRPRRVVGVAEVLEEIDRPVIEEAFGQRLHQVYQCTEGFLGATCEHGTLHLNEDIVAIQKEYIDAGSGRFVPVVTDFSRTTQPIIRYRLNDVLTEQKDSCPCGSVLQAIRRIEGRCDDIFHLTALTGDSRVAVFPDYISRAIMSASEQVEAYHAVLLDGEVLELSLQVKEEAWLAEVKERVAGALAQLCSRVGCRLPELRFRPYDFVPGERKLRRIERRSGS</sequence>
<dbReference type="PANTHER" id="PTHR36932:SF1">
    <property type="entry name" value="CAPSULAR POLYSACCHARIDE BIOSYNTHESIS PROTEIN"/>
    <property type="match status" value="1"/>
</dbReference>
<dbReference type="InterPro" id="IPR012685">
    <property type="entry name" value="CHP02304_F390_synth-rel"/>
</dbReference>
<evidence type="ECO:0000313" key="2">
    <source>
        <dbReference type="Proteomes" id="UP001469365"/>
    </source>
</evidence>
<evidence type="ECO:0000313" key="1">
    <source>
        <dbReference type="EMBL" id="MEK8131386.1"/>
    </source>
</evidence>
<keyword evidence="2" id="KW-1185">Reference proteome</keyword>
<name>A0ABU9DT26_9BACL</name>
<dbReference type="RefSeq" id="WP_341418517.1">
    <property type="nucleotide sequence ID" value="NZ_JBBPCC010000020.1"/>
</dbReference>
<accession>A0ABU9DT26</accession>
<dbReference type="EMBL" id="JBBPCC010000020">
    <property type="protein sequence ID" value="MEK8131386.1"/>
    <property type="molecule type" value="Genomic_DNA"/>
</dbReference>
<dbReference type="NCBIfam" id="TIGR02304">
    <property type="entry name" value="aden_form_hyp"/>
    <property type="match status" value="1"/>
</dbReference>
<dbReference type="SUPFAM" id="SSF56801">
    <property type="entry name" value="Acetyl-CoA synthetase-like"/>
    <property type="match status" value="1"/>
</dbReference>
<comment type="caution">
    <text evidence="1">The sequence shown here is derived from an EMBL/GenBank/DDBJ whole genome shotgun (WGS) entry which is preliminary data.</text>
</comment>
<dbReference type="InterPro" id="IPR053158">
    <property type="entry name" value="CapK_Type1_Caps_Biosynth"/>
</dbReference>
<reference evidence="1 2" key="1">
    <citation type="submission" date="2024-04" db="EMBL/GenBank/DDBJ databases">
        <title>draft genome sequnece of Paenibacillus filicis.</title>
        <authorList>
            <person name="Kim D.-U."/>
        </authorList>
    </citation>
    <scope>NUCLEOTIDE SEQUENCE [LARGE SCALE GENOMIC DNA]</scope>
    <source>
        <strain evidence="1 2">KACC14197</strain>
    </source>
</reference>
<dbReference type="Proteomes" id="UP001469365">
    <property type="component" value="Unassembled WGS sequence"/>
</dbReference>